<protein>
    <recommendedName>
        <fullName evidence="3">IRG-type G domain-containing protein</fullName>
    </recommendedName>
</protein>
<dbReference type="PROSITE" id="PS51716">
    <property type="entry name" value="G_IRG"/>
    <property type="match status" value="1"/>
</dbReference>
<dbReference type="AlphaFoldDB" id="W9NRT3"/>
<dbReference type="Gene3D" id="3.40.50.300">
    <property type="entry name" value="P-loop containing nucleotide triphosphate hydrolases"/>
    <property type="match status" value="1"/>
</dbReference>
<dbReference type="GO" id="GO:0016020">
    <property type="term" value="C:membrane"/>
    <property type="evidence" value="ECO:0007669"/>
    <property type="project" value="InterPro"/>
</dbReference>
<sequence>MSFFSTPDDSDDEGFTVRPTFFPIDLIELVEGGSPASNPNSQFQSQSNGSDSEVIGYDDIMRFFNIARGAVGLANMIRGEARDETLAQAAHQANERAEREEGRRREAEEQTSVAQAVALAAQDAAETAQAAAEAAQAAAVVAQAEVQATQKRLKLVEELYRLGIEPDREVTDEEVRTARLGVGYVNNMTNIGVIGDQNDGKSTLVNCFRGVAHSAPESAMTGETEVTRRSAAYPDDRHIGGYYYNQKLFAYDKLVLAHSSTLSELAVKILKICKYRSQECIVVRTKADEHIRNCKRRCDYSTVEEARHDFVGQVRRDTEAKNAEAGEIRELSPAYTDYIVSEMGITQLVCGREQSRDPAEHVIDEDALLRRLNLIA</sequence>
<dbReference type="EMBL" id="JH650986">
    <property type="protein sequence ID" value="EXA33426.1"/>
    <property type="molecule type" value="Genomic_DNA"/>
</dbReference>
<comment type="similarity">
    <text evidence="1">Belongs to the TRAFAC class dynamin-like GTPase superfamily. IRG family.</text>
</comment>
<gene>
    <name evidence="4" type="ORF">FOVG_15490</name>
</gene>
<dbReference type="InterPro" id="IPR007743">
    <property type="entry name" value="Immunity-related_GTPase-like"/>
</dbReference>
<dbReference type="Pfam" id="PF05049">
    <property type="entry name" value="IIGP"/>
    <property type="match status" value="1"/>
</dbReference>
<dbReference type="Proteomes" id="UP000030751">
    <property type="component" value="Unassembled WGS sequence"/>
</dbReference>
<feature type="compositionally biased region" description="Low complexity" evidence="2">
    <location>
        <begin position="34"/>
        <end position="50"/>
    </location>
</feature>
<reference evidence="4" key="2">
    <citation type="submission" date="2012-05" db="EMBL/GenBank/DDBJ databases">
        <title>Annotation of the Genome Sequence of Fusarium oxysporum HDV247.</title>
        <authorList>
            <consortium name="The Broad Institute Genomics Platform"/>
            <person name="Ma L.-J."/>
            <person name="Corby-Kistler H."/>
            <person name="Broz K."/>
            <person name="Gale L.R."/>
            <person name="Jonkers W."/>
            <person name="O'Donnell K."/>
            <person name="Ploetz R."/>
            <person name="Steinberg C."/>
            <person name="Schwartz D.C."/>
            <person name="VanEtten H."/>
            <person name="Zhou S."/>
            <person name="Young S.K."/>
            <person name="Zeng Q."/>
            <person name="Gargeya S."/>
            <person name="Fitzgerald M."/>
            <person name="Abouelleil A."/>
            <person name="Alvarado L."/>
            <person name="Chapman S.B."/>
            <person name="Gainer-Dewar J."/>
            <person name="Goldberg J."/>
            <person name="Griggs A."/>
            <person name="Gujja S."/>
            <person name="Hansen M."/>
            <person name="Howarth C."/>
            <person name="Imamovic A."/>
            <person name="Ireland A."/>
            <person name="Larimer J."/>
            <person name="McCowan C."/>
            <person name="Murphy C."/>
            <person name="Pearson M."/>
            <person name="Poon T.W."/>
            <person name="Priest M."/>
            <person name="Roberts A."/>
            <person name="Saif S."/>
            <person name="Shea T."/>
            <person name="Sykes S."/>
            <person name="Wortman J."/>
            <person name="Nusbaum C."/>
            <person name="Birren B."/>
        </authorList>
    </citation>
    <scope>NUCLEOTIDE SEQUENCE</scope>
    <source>
        <strain evidence="4">HDV247</strain>
    </source>
</reference>
<dbReference type="SUPFAM" id="SSF52540">
    <property type="entry name" value="P-loop containing nucleoside triphosphate hydrolases"/>
    <property type="match status" value="1"/>
</dbReference>
<dbReference type="OrthoDB" id="422720at2759"/>
<dbReference type="PANTHER" id="PTHR14143:SF1">
    <property type="entry name" value="IRG-TYPE G DOMAIN-CONTAINING PROTEIN"/>
    <property type="match status" value="1"/>
</dbReference>
<evidence type="ECO:0000256" key="2">
    <source>
        <dbReference type="SAM" id="MobiDB-lite"/>
    </source>
</evidence>
<feature type="region of interest" description="Disordered" evidence="2">
    <location>
        <begin position="31"/>
        <end position="50"/>
    </location>
</feature>
<proteinExistence type="inferred from homology"/>
<evidence type="ECO:0000256" key="1">
    <source>
        <dbReference type="ARBA" id="ARBA00005429"/>
    </source>
</evidence>
<reference evidence="4" key="1">
    <citation type="submission" date="2011-10" db="EMBL/GenBank/DDBJ databases">
        <title>The Genome Sequence of Fusarium oxysporum HDV247.</title>
        <authorList>
            <consortium name="The Broad Institute Genome Sequencing Platform"/>
            <person name="Ma L.-J."/>
            <person name="Gale L.R."/>
            <person name="Schwartz D.C."/>
            <person name="Zhou S."/>
            <person name="Corby-Kistler H."/>
            <person name="Young S.K."/>
            <person name="Zeng Q."/>
            <person name="Gargeya S."/>
            <person name="Fitzgerald M."/>
            <person name="Haas B."/>
            <person name="Abouelleil A."/>
            <person name="Alvarado L."/>
            <person name="Arachchi H.M."/>
            <person name="Berlin A."/>
            <person name="Brown A."/>
            <person name="Chapman S.B."/>
            <person name="Chen Z."/>
            <person name="Dunbar C."/>
            <person name="Freedman E."/>
            <person name="Gearin G."/>
            <person name="Goldberg J."/>
            <person name="Griggs A."/>
            <person name="Gujja S."/>
            <person name="Heiman D."/>
            <person name="Howarth C."/>
            <person name="Larson L."/>
            <person name="Lui A."/>
            <person name="MacDonald P.J.P."/>
            <person name="Montmayeur A."/>
            <person name="Murphy C."/>
            <person name="Neiman D."/>
            <person name="Pearson M."/>
            <person name="Priest M."/>
            <person name="Roberts A."/>
            <person name="Saif S."/>
            <person name="Shea T."/>
            <person name="Shenoy N."/>
            <person name="Sisk P."/>
            <person name="Stolte C."/>
            <person name="Sykes S."/>
            <person name="Wortman J."/>
            <person name="Nusbaum C."/>
            <person name="Birren B."/>
        </authorList>
    </citation>
    <scope>NUCLEOTIDE SEQUENCE [LARGE SCALE GENOMIC DNA]</scope>
    <source>
        <strain evidence="4">HDV247</strain>
    </source>
</reference>
<feature type="region of interest" description="Disordered" evidence="2">
    <location>
        <begin position="88"/>
        <end position="111"/>
    </location>
</feature>
<organism evidence="4">
    <name type="scientific">Fusarium oxysporum f. sp. pisi HDV247</name>
    <dbReference type="NCBI Taxonomy" id="1080344"/>
    <lineage>
        <taxon>Eukaryota</taxon>
        <taxon>Fungi</taxon>
        <taxon>Dikarya</taxon>
        <taxon>Ascomycota</taxon>
        <taxon>Pezizomycotina</taxon>
        <taxon>Sordariomycetes</taxon>
        <taxon>Hypocreomycetidae</taxon>
        <taxon>Hypocreales</taxon>
        <taxon>Nectriaceae</taxon>
        <taxon>Fusarium</taxon>
        <taxon>Fusarium oxysporum species complex</taxon>
    </lineage>
</organism>
<evidence type="ECO:0000313" key="4">
    <source>
        <dbReference type="EMBL" id="EXA33426.1"/>
    </source>
</evidence>
<feature type="domain" description="IRG-type G" evidence="3">
    <location>
        <begin position="187"/>
        <end position="376"/>
    </location>
</feature>
<dbReference type="InterPro" id="IPR027417">
    <property type="entry name" value="P-loop_NTPase"/>
</dbReference>
<dbReference type="InterPro" id="IPR030385">
    <property type="entry name" value="G_IRG_dom"/>
</dbReference>
<evidence type="ECO:0000259" key="3">
    <source>
        <dbReference type="PROSITE" id="PS51716"/>
    </source>
</evidence>
<feature type="compositionally biased region" description="Basic and acidic residues" evidence="2">
    <location>
        <begin position="93"/>
        <end position="108"/>
    </location>
</feature>
<accession>W9NRT3</accession>
<name>W9NRT3_FUSOX</name>
<dbReference type="GO" id="GO:0005525">
    <property type="term" value="F:GTP binding"/>
    <property type="evidence" value="ECO:0007669"/>
    <property type="project" value="InterPro"/>
</dbReference>
<dbReference type="PANTHER" id="PTHR14143">
    <property type="entry name" value="INTERFERON-INDUCIBLE GTPASE FAMILY MEMBER"/>
    <property type="match status" value="1"/>
</dbReference>
<dbReference type="HOGENOM" id="CLU_735740_0_0_1"/>